<evidence type="ECO:0000313" key="9">
    <source>
        <dbReference type="EMBL" id="CQR57471.1"/>
    </source>
</evidence>
<dbReference type="CDD" id="cd06261">
    <property type="entry name" value="TM_PBP2"/>
    <property type="match status" value="1"/>
</dbReference>
<keyword evidence="3" id="KW-1003">Cell membrane</keyword>
<evidence type="ECO:0000256" key="2">
    <source>
        <dbReference type="ARBA" id="ARBA00022448"/>
    </source>
</evidence>
<feature type="transmembrane region" description="Helical" evidence="7">
    <location>
        <begin position="168"/>
        <end position="192"/>
    </location>
</feature>
<evidence type="ECO:0000256" key="5">
    <source>
        <dbReference type="ARBA" id="ARBA00022989"/>
    </source>
</evidence>
<keyword evidence="5 7" id="KW-1133">Transmembrane helix</keyword>
<feature type="transmembrane region" description="Helical" evidence="7">
    <location>
        <begin position="89"/>
        <end position="109"/>
    </location>
</feature>
<sequence>METVQTRPAVTVKPTKKAGKSKNVLIAYLFLLPWLIGLFVLTLWPFINSFYLSLTESSLRSTTFVGLQNYIDMLSDARFWKSMEVTLKYVVLSVPLKLAMALFVAILLYKASLGMTIYRTLFYLPSLIGGSVAVAVMWRNIFGMEGLLNSFLSLMGITGKEWLGQPDYALYVLILLVVWQFGSSMVIFLAGLKNVPGDLYEAAQIDGAGSVARFFKITLPMISPILLFNLILQTISSFQVFTQGYIITKGGPMDETLFSVLYIYDLAFKQQRMGYASAVSWTLLLLIAAVTALIFLTSKRWVYYENDTKARGK</sequence>
<feature type="transmembrane region" description="Helical" evidence="7">
    <location>
        <begin position="25"/>
        <end position="47"/>
    </location>
</feature>
<dbReference type="AlphaFoldDB" id="A0A0E4HGF3"/>
<evidence type="ECO:0000256" key="1">
    <source>
        <dbReference type="ARBA" id="ARBA00004651"/>
    </source>
</evidence>
<dbReference type="EMBL" id="LN831776">
    <property type="protein sequence ID" value="CQR57471.1"/>
    <property type="molecule type" value="Genomic_DNA"/>
</dbReference>
<dbReference type="PROSITE" id="PS50928">
    <property type="entry name" value="ABC_TM1"/>
    <property type="match status" value="1"/>
</dbReference>
<evidence type="ECO:0000259" key="8">
    <source>
        <dbReference type="PROSITE" id="PS50928"/>
    </source>
</evidence>
<gene>
    <name evidence="9" type="primary">yesP9</name>
    <name evidence="9" type="ORF">PRIO_5069</name>
</gene>
<evidence type="ECO:0000256" key="7">
    <source>
        <dbReference type="RuleBase" id="RU363032"/>
    </source>
</evidence>
<dbReference type="InterPro" id="IPR000515">
    <property type="entry name" value="MetI-like"/>
</dbReference>
<feature type="domain" description="ABC transmembrane type-1" evidence="8">
    <location>
        <begin position="83"/>
        <end position="294"/>
    </location>
</feature>
<comment type="similarity">
    <text evidence="7">Belongs to the binding-protein-dependent transport system permease family.</text>
</comment>
<protein>
    <submittedName>
        <fullName evidence="9">Putative ABC transporter permease protein YesP</fullName>
    </submittedName>
</protein>
<organism evidence="9 10">
    <name type="scientific">Paenibacillus riograndensis SBR5</name>
    <dbReference type="NCBI Taxonomy" id="1073571"/>
    <lineage>
        <taxon>Bacteria</taxon>
        <taxon>Bacillati</taxon>
        <taxon>Bacillota</taxon>
        <taxon>Bacilli</taxon>
        <taxon>Bacillales</taxon>
        <taxon>Paenibacillaceae</taxon>
        <taxon>Paenibacillus</taxon>
        <taxon>Paenibacillus sonchi group</taxon>
    </lineage>
</organism>
<dbReference type="GO" id="GO:0055085">
    <property type="term" value="P:transmembrane transport"/>
    <property type="evidence" value="ECO:0007669"/>
    <property type="project" value="InterPro"/>
</dbReference>
<dbReference type="SUPFAM" id="SSF161098">
    <property type="entry name" value="MetI-like"/>
    <property type="match status" value="1"/>
</dbReference>
<keyword evidence="4 7" id="KW-0812">Transmembrane</keyword>
<feature type="transmembrane region" description="Helical" evidence="7">
    <location>
        <begin position="121"/>
        <end position="141"/>
    </location>
</feature>
<dbReference type="RefSeq" id="WP_020430812.1">
    <property type="nucleotide sequence ID" value="NZ_AGBD01001128.1"/>
</dbReference>
<keyword evidence="6 7" id="KW-0472">Membrane</keyword>
<dbReference type="InterPro" id="IPR035906">
    <property type="entry name" value="MetI-like_sf"/>
</dbReference>
<dbReference type="Proteomes" id="UP000033163">
    <property type="component" value="Chromosome I"/>
</dbReference>
<dbReference type="InterPro" id="IPR051393">
    <property type="entry name" value="ABC_transporter_permease"/>
</dbReference>
<accession>A0A0E4HGF3</accession>
<dbReference type="GO" id="GO:0005886">
    <property type="term" value="C:plasma membrane"/>
    <property type="evidence" value="ECO:0007669"/>
    <property type="project" value="UniProtKB-SubCell"/>
</dbReference>
<proteinExistence type="inferred from homology"/>
<dbReference type="PATRIC" id="fig|1073571.4.peg.5446"/>
<dbReference type="Gene3D" id="1.10.3720.10">
    <property type="entry name" value="MetI-like"/>
    <property type="match status" value="1"/>
</dbReference>
<dbReference type="PANTHER" id="PTHR30193">
    <property type="entry name" value="ABC TRANSPORTER PERMEASE PROTEIN"/>
    <property type="match status" value="1"/>
</dbReference>
<dbReference type="HOGENOM" id="CLU_016047_0_2_9"/>
<dbReference type="PANTHER" id="PTHR30193:SF1">
    <property type="entry name" value="ABC TRANSPORTER PERMEASE PROTEIN YESP-RELATED"/>
    <property type="match status" value="1"/>
</dbReference>
<comment type="subcellular location">
    <subcellularLocation>
        <location evidence="1 7">Cell membrane</location>
        <topology evidence="1 7">Multi-pass membrane protein</topology>
    </subcellularLocation>
</comment>
<reference evidence="10" key="1">
    <citation type="submission" date="2015-03" db="EMBL/GenBank/DDBJ databases">
        <authorList>
            <person name="Wibberg D."/>
        </authorList>
    </citation>
    <scope>NUCLEOTIDE SEQUENCE [LARGE SCALE GENOMIC DNA]</scope>
</reference>
<dbReference type="KEGG" id="pri:PRIO_5069"/>
<evidence type="ECO:0000313" key="10">
    <source>
        <dbReference type="Proteomes" id="UP000033163"/>
    </source>
</evidence>
<name>A0A0E4HGF3_9BACL</name>
<dbReference type="Pfam" id="PF00528">
    <property type="entry name" value="BPD_transp_1"/>
    <property type="match status" value="1"/>
</dbReference>
<feature type="transmembrane region" description="Helical" evidence="7">
    <location>
        <begin position="275"/>
        <end position="296"/>
    </location>
</feature>
<evidence type="ECO:0000256" key="6">
    <source>
        <dbReference type="ARBA" id="ARBA00023136"/>
    </source>
</evidence>
<evidence type="ECO:0000256" key="4">
    <source>
        <dbReference type="ARBA" id="ARBA00022692"/>
    </source>
</evidence>
<keyword evidence="2 7" id="KW-0813">Transport</keyword>
<evidence type="ECO:0000256" key="3">
    <source>
        <dbReference type="ARBA" id="ARBA00022475"/>
    </source>
</evidence>